<feature type="non-terminal residue" evidence="2">
    <location>
        <position position="1"/>
    </location>
</feature>
<feature type="compositionally biased region" description="Basic and acidic residues" evidence="1">
    <location>
        <begin position="300"/>
        <end position="327"/>
    </location>
</feature>
<gene>
    <name evidence="2" type="ORF">METZ01_LOCUS42728</name>
</gene>
<accession>A0A381RF54</accession>
<feature type="compositionally biased region" description="Polar residues" evidence="1">
    <location>
        <begin position="285"/>
        <end position="299"/>
    </location>
</feature>
<proteinExistence type="predicted"/>
<reference evidence="2" key="1">
    <citation type="submission" date="2018-05" db="EMBL/GenBank/DDBJ databases">
        <authorList>
            <person name="Lanie J.A."/>
            <person name="Ng W.-L."/>
            <person name="Kazmierczak K.M."/>
            <person name="Andrzejewski T.M."/>
            <person name="Davidsen T.M."/>
            <person name="Wayne K.J."/>
            <person name="Tettelin H."/>
            <person name="Glass J.I."/>
            <person name="Rusch D."/>
            <person name="Podicherti R."/>
            <person name="Tsui H.-C.T."/>
            <person name="Winkler M.E."/>
        </authorList>
    </citation>
    <scope>NUCLEOTIDE SEQUENCE</scope>
</reference>
<sequence length="327" mass="35807">SWVEVGITADNPPDADNNQPVFDPAGWPSEITLFCDTESSSANRCTTAKINLLDFFSDADGDIQYISVFNDTSDAIDDNFAIVISVGGDGIAHYNPADMFFYDPDMDSWTLNDVIFIATDSFNSKVNSLPVSFIVVPIHFSIEHPEQSWVEVDGIMVYSGVGLPGKQVSVLIGGLPVNNTIVSEDGTWELGIPASRIQGTSVTPQFSYSGELSSGERIHLGQPEAEGTNWSKVAFGSVFVLVLLAALVYFLVEIEEEDDEYEKSPETFSAEPEEPDDPYAWAKSADSTPSPIVDNSSQLEQHEDHPGWSWDPAKEEWAPDPDYHGPK</sequence>
<dbReference type="EMBL" id="UINC01001847">
    <property type="protein sequence ID" value="SUZ89874.1"/>
    <property type="molecule type" value="Genomic_DNA"/>
</dbReference>
<evidence type="ECO:0000313" key="2">
    <source>
        <dbReference type="EMBL" id="SUZ89874.1"/>
    </source>
</evidence>
<dbReference type="AlphaFoldDB" id="A0A381RF54"/>
<organism evidence="2">
    <name type="scientific">marine metagenome</name>
    <dbReference type="NCBI Taxonomy" id="408172"/>
    <lineage>
        <taxon>unclassified sequences</taxon>
        <taxon>metagenomes</taxon>
        <taxon>ecological metagenomes</taxon>
    </lineage>
</organism>
<name>A0A381RF54_9ZZZZ</name>
<evidence type="ECO:0008006" key="3">
    <source>
        <dbReference type="Google" id="ProtNLM"/>
    </source>
</evidence>
<feature type="region of interest" description="Disordered" evidence="1">
    <location>
        <begin position="260"/>
        <end position="327"/>
    </location>
</feature>
<evidence type="ECO:0000256" key="1">
    <source>
        <dbReference type="SAM" id="MobiDB-lite"/>
    </source>
</evidence>
<protein>
    <recommendedName>
        <fullName evidence="3">Bacterial Ig-like domain-containing protein</fullName>
    </recommendedName>
</protein>